<dbReference type="EMBL" id="CP019474">
    <property type="protein sequence ID" value="UQC79201.1"/>
    <property type="molecule type" value="Genomic_DNA"/>
</dbReference>
<dbReference type="PRINTS" id="PR00092">
    <property type="entry name" value="TYROSINASE"/>
</dbReference>
<dbReference type="PROSITE" id="PS00498">
    <property type="entry name" value="TYROSINASE_2"/>
    <property type="match status" value="1"/>
</dbReference>
<keyword evidence="3" id="KW-0479">Metal-binding</keyword>
<dbReference type="GO" id="GO:0042438">
    <property type="term" value="P:melanin biosynthetic process"/>
    <property type="evidence" value="ECO:0007669"/>
    <property type="project" value="UniProtKB-KW"/>
</dbReference>
<dbReference type="PANTHER" id="PTHR11474:SF76">
    <property type="entry name" value="SHKT DOMAIN-CONTAINING PROTEIN"/>
    <property type="match status" value="1"/>
</dbReference>
<keyword evidence="4" id="KW-0186">Copper</keyword>
<dbReference type="Proteomes" id="UP000830671">
    <property type="component" value="Chromosome 2"/>
</dbReference>
<evidence type="ECO:0000256" key="6">
    <source>
        <dbReference type="ARBA" id="ARBA00048233"/>
    </source>
</evidence>
<dbReference type="PROSITE" id="PS00497">
    <property type="entry name" value="TYROSINASE_1"/>
    <property type="match status" value="1"/>
</dbReference>
<feature type="domain" description="Tyrosinase copper-binding" evidence="9">
    <location>
        <begin position="305"/>
        <end position="316"/>
    </location>
</feature>
<evidence type="ECO:0000256" key="2">
    <source>
        <dbReference type="ARBA" id="ARBA00011906"/>
    </source>
</evidence>
<dbReference type="KEGG" id="clup:CLUP02_04680"/>
<keyword evidence="5" id="KW-0470">Melanin biosynthesis</keyword>
<dbReference type="Pfam" id="PF00264">
    <property type="entry name" value="Tyrosinase"/>
    <property type="match status" value="1"/>
</dbReference>
<comment type="similarity">
    <text evidence="1">Belongs to the tyrosinase family.</text>
</comment>
<comment type="catalytic activity">
    <reaction evidence="6">
        <text>2 L-dopa + O2 = 2 L-dopaquinone + 2 H2O</text>
        <dbReference type="Rhea" id="RHEA:34287"/>
        <dbReference type="ChEBI" id="CHEBI:15377"/>
        <dbReference type="ChEBI" id="CHEBI:15379"/>
        <dbReference type="ChEBI" id="CHEBI:57504"/>
        <dbReference type="ChEBI" id="CHEBI:57924"/>
        <dbReference type="EC" id="1.14.18.1"/>
    </reaction>
</comment>
<dbReference type="AlphaFoldDB" id="A0A9Q8SKS9"/>
<evidence type="ECO:0000259" key="9">
    <source>
        <dbReference type="PROSITE" id="PS00498"/>
    </source>
</evidence>
<dbReference type="GO" id="GO:0004503">
    <property type="term" value="F:tyrosinase activity"/>
    <property type="evidence" value="ECO:0007669"/>
    <property type="project" value="UniProtKB-EC"/>
</dbReference>
<dbReference type="GO" id="GO:0046872">
    <property type="term" value="F:metal ion binding"/>
    <property type="evidence" value="ECO:0007669"/>
    <property type="project" value="UniProtKB-KW"/>
</dbReference>
<evidence type="ECO:0000256" key="3">
    <source>
        <dbReference type="ARBA" id="ARBA00022723"/>
    </source>
</evidence>
<evidence type="ECO:0000256" key="7">
    <source>
        <dbReference type="ARBA" id="ARBA00048881"/>
    </source>
</evidence>
<dbReference type="InterPro" id="IPR002227">
    <property type="entry name" value="Tyrosinase_Cu-bd"/>
</dbReference>
<dbReference type="GeneID" id="73338701"/>
<organism evidence="10 11">
    <name type="scientific">Colletotrichum lupini</name>
    <dbReference type="NCBI Taxonomy" id="145971"/>
    <lineage>
        <taxon>Eukaryota</taxon>
        <taxon>Fungi</taxon>
        <taxon>Dikarya</taxon>
        <taxon>Ascomycota</taxon>
        <taxon>Pezizomycotina</taxon>
        <taxon>Sordariomycetes</taxon>
        <taxon>Hypocreomycetidae</taxon>
        <taxon>Glomerellales</taxon>
        <taxon>Glomerellaceae</taxon>
        <taxon>Colletotrichum</taxon>
        <taxon>Colletotrichum acutatum species complex</taxon>
    </lineage>
</organism>
<dbReference type="Gene3D" id="1.10.1280.10">
    <property type="entry name" value="Di-copper center containing domain from catechol oxidase"/>
    <property type="match status" value="1"/>
</dbReference>
<accession>A0A9Q8SKS9</accession>
<sequence length="503" mass="57001">MSTLRIRKDLATLDQDELDTLIRAFQYIISLKPDDKDDKNAKNSYFTIAGYHGLPAPIYCQHGNVLFPTWHRAYLLRLENALRSAPGCSNLALPYWNEWSNESMEKGLPDLFTQKDYKFKDGTSIPNPLFSYKLQEGVHDLDDQKKDLPDGYTKPKGYETVRYPYSGLVSSDFNTQTSDHNAQVNKLPPGKPTELLNGNVTRWLNLKIFKNYKGEEVNAGIAQNFKECLDAPNYTVFSNANSAQDWNKTRVRRDFDSVVVSLEEPHNSMHLAIGGFDVPNKPEDNVDVYPFANGDMGENDTAAFDPVFFFHHCYIDYMFWKWQNSHNKSRQLDIIPGLDGTEGLSLDTSLYPFTREDITPGDTQPMTSNDVTDTANLGYDYPRPKGHFILPGPEFRKGPKLTATGINRARIRGSFVISTWAKGKNGQPDKLLDTKSVLSRWNTGSCDNCQNYLDIESHRKLWGFSNDEALDTDFYALVHTRDNPEGIDTIEGNKIQADIGTAQ</sequence>
<comment type="catalytic activity">
    <reaction evidence="7">
        <text>L-tyrosine + O2 = L-dopaquinone + H2O</text>
        <dbReference type="Rhea" id="RHEA:18117"/>
        <dbReference type="ChEBI" id="CHEBI:15377"/>
        <dbReference type="ChEBI" id="CHEBI:15379"/>
        <dbReference type="ChEBI" id="CHEBI:57924"/>
        <dbReference type="ChEBI" id="CHEBI:58315"/>
        <dbReference type="EC" id="1.14.18.1"/>
    </reaction>
</comment>
<feature type="domain" description="Tyrosinase copper-binding" evidence="8">
    <location>
        <begin position="62"/>
        <end position="79"/>
    </location>
</feature>
<keyword evidence="11" id="KW-1185">Reference proteome</keyword>
<dbReference type="PANTHER" id="PTHR11474">
    <property type="entry name" value="TYROSINASE FAMILY MEMBER"/>
    <property type="match status" value="1"/>
</dbReference>
<protein>
    <recommendedName>
        <fullName evidence="2">tyrosinase</fullName>
        <ecNumber evidence="2">1.14.18.1</ecNumber>
    </recommendedName>
</protein>
<evidence type="ECO:0000313" key="10">
    <source>
        <dbReference type="EMBL" id="UQC79201.1"/>
    </source>
</evidence>
<evidence type="ECO:0000259" key="8">
    <source>
        <dbReference type="PROSITE" id="PS00497"/>
    </source>
</evidence>
<evidence type="ECO:0000256" key="1">
    <source>
        <dbReference type="ARBA" id="ARBA00009928"/>
    </source>
</evidence>
<dbReference type="RefSeq" id="XP_049140834.1">
    <property type="nucleotide sequence ID" value="XM_049283691.1"/>
</dbReference>
<evidence type="ECO:0000256" key="4">
    <source>
        <dbReference type="ARBA" id="ARBA00023008"/>
    </source>
</evidence>
<dbReference type="InterPro" id="IPR008922">
    <property type="entry name" value="Di-copper_centre_dom_sf"/>
</dbReference>
<dbReference type="InterPro" id="IPR050316">
    <property type="entry name" value="Tyrosinase/Hemocyanin"/>
</dbReference>
<name>A0A9Q8SKS9_9PEZI</name>
<reference evidence="10" key="1">
    <citation type="journal article" date="2021" name="Mol. Plant Microbe Interact.">
        <title>Complete Genome Sequence of the Plant-Pathogenic Fungus Colletotrichum lupini.</title>
        <authorList>
            <person name="Baroncelli R."/>
            <person name="Pensec F."/>
            <person name="Da Lio D."/>
            <person name="Boufleur T."/>
            <person name="Vicente I."/>
            <person name="Sarrocco S."/>
            <person name="Picot A."/>
            <person name="Baraldi E."/>
            <person name="Sukno S."/>
            <person name="Thon M."/>
            <person name="Le Floch G."/>
        </authorList>
    </citation>
    <scope>NUCLEOTIDE SEQUENCE</scope>
    <source>
        <strain evidence="10">IMI 504893</strain>
    </source>
</reference>
<gene>
    <name evidence="10" type="ORF">CLUP02_04680</name>
</gene>
<evidence type="ECO:0000313" key="11">
    <source>
        <dbReference type="Proteomes" id="UP000830671"/>
    </source>
</evidence>
<proteinExistence type="inferred from homology"/>
<dbReference type="EC" id="1.14.18.1" evidence="2"/>
<evidence type="ECO:0000256" key="5">
    <source>
        <dbReference type="ARBA" id="ARBA00023101"/>
    </source>
</evidence>
<dbReference type="SUPFAM" id="SSF48056">
    <property type="entry name" value="Di-copper centre-containing domain"/>
    <property type="match status" value="1"/>
</dbReference>